<name>A0A9N7YY42_PLEPL</name>
<evidence type="ECO:0000313" key="2">
    <source>
        <dbReference type="EMBL" id="CAB1442401.1"/>
    </source>
</evidence>
<comment type="caution">
    <text evidence="2">The sequence shown here is derived from an EMBL/GenBank/DDBJ whole genome shotgun (WGS) entry which is preliminary data.</text>
</comment>
<organism evidence="2 3">
    <name type="scientific">Pleuronectes platessa</name>
    <name type="common">European plaice</name>
    <dbReference type="NCBI Taxonomy" id="8262"/>
    <lineage>
        <taxon>Eukaryota</taxon>
        <taxon>Metazoa</taxon>
        <taxon>Chordata</taxon>
        <taxon>Craniata</taxon>
        <taxon>Vertebrata</taxon>
        <taxon>Euteleostomi</taxon>
        <taxon>Actinopterygii</taxon>
        <taxon>Neopterygii</taxon>
        <taxon>Teleostei</taxon>
        <taxon>Neoteleostei</taxon>
        <taxon>Acanthomorphata</taxon>
        <taxon>Carangaria</taxon>
        <taxon>Pleuronectiformes</taxon>
        <taxon>Pleuronectoidei</taxon>
        <taxon>Pleuronectidae</taxon>
        <taxon>Pleuronectes</taxon>
    </lineage>
</organism>
<feature type="region of interest" description="Disordered" evidence="1">
    <location>
        <begin position="167"/>
        <end position="193"/>
    </location>
</feature>
<sequence>MEKAALSMIKELNANSAKRSDHPLPVFLRGFQPQMPDDQEEGLERWKEATQQLVDNMLRANCIKPQLCQRCLKKRRHKSDAADCMPMQTTAVIVTLAIISPKHFTIGHPGFMASTSTAANSCDIDEAVYFEGVLLCKDDEVADLCGRHPKRTSMCQKGGLWQSQLNAAKEESKRSSSSLDEQTQRDLQRERQSLEAIKEETCLIE</sequence>
<dbReference type="Proteomes" id="UP001153269">
    <property type="component" value="Unassembled WGS sequence"/>
</dbReference>
<evidence type="ECO:0000256" key="1">
    <source>
        <dbReference type="SAM" id="MobiDB-lite"/>
    </source>
</evidence>
<dbReference type="EMBL" id="CADEAL010002839">
    <property type="protein sequence ID" value="CAB1442401.1"/>
    <property type="molecule type" value="Genomic_DNA"/>
</dbReference>
<keyword evidence="3" id="KW-1185">Reference proteome</keyword>
<gene>
    <name evidence="2" type="ORF">PLEPLA_LOCUS30072</name>
</gene>
<dbReference type="AlphaFoldDB" id="A0A9N7YY42"/>
<protein>
    <submittedName>
        <fullName evidence="2">Uncharacterized protein</fullName>
    </submittedName>
</protein>
<accession>A0A9N7YY42</accession>
<reference evidence="2" key="1">
    <citation type="submission" date="2020-03" db="EMBL/GenBank/DDBJ databases">
        <authorList>
            <person name="Weist P."/>
        </authorList>
    </citation>
    <scope>NUCLEOTIDE SEQUENCE</scope>
</reference>
<proteinExistence type="predicted"/>
<evidence type="ECO:0000313" key="3">
    <source>
        <dbReference type="Proteomes" id="UP001153269"/>
    </source>
</evidence>
<feature type="compositionally biased region" description="Basic and acidic residues" evidence="1">
    <location>
        <begin position="182"/>
        <end position="193"/>
    </location>
</feature>